<dbReference type="RefSeq" id="WP_179982561.1">
    <property type="nucleotide sequence ID" value="NZ_LR812090.1"/>
</dbReference>
<proteinExistence type="predicted"/>
<evidence type="ECO:0000256" key="2">
    <source>
        <dbReference type="SAM" id="SignalP"/>
    </source>
</evidence>
<organism evidence="3 4">
    <name type="scientific">Alteromonas macleodii</name>
    <name type="common">Pseudoalteromonas macleodii</name>
    <dbReference type="NCBI Taxonomy" id="28108"/>
    <lineage>
        <taxon>Bacteria</taxon>
        <taxon>Pseudomonadati</taxon>
        <taxon>Pseudomonadota</taxon>
        <taxon>Gammaproteobacteria</taxon>
        <taxon>Alteromonadales</taxon>
        <taxon>Alteromonadaceae</taxon>
        <taxon>Alteromonas/Salinimonas group</taxon>
        <taxon>Alteromonas</taxon>
    </lineage>
</organism>
<accession>A0A6T9Y0C6</accession>
<keyword evidence="2" id="KW-0732">Signal</keyword>
<evidence type="ECO:0000313" key="3">
    <source>
        <dbReference type="EMBL" id="CAB9492935.1"/>
    </source>
</evidence>
<feature type="region of interest" description="Disordered" evidence="1">
    <location>
        <begin position="497"/>
        <end position="521"/>
    </location>
</feature>
<feature type="signal peptide" evidence="2">
    <location>
        <begin position="1"/>
        <end position="22"/>
    </location>
</feature>
<reference evidence="3 4" key="1">
    <citation type="submission" date="2020-06" db="EMBL/GenBank/DDBJ databases">
        <authorList>
            <person name="Duchaud E."/>
        </authorList>
    </citation>
    <scope>NUCLEOTIDE SEQUENCE [LARGE SCALE GENOMIC DNA]</scope>
    <source>
        <strain evidence="3">Alteromonas fortis</strain>
    </source>
</reference>
<keyword evidence="3" id="KW-0966">Cell projection</keyword>
<evidence type="ECO:0000256" key="1">
    <source>
        <dbReference type="SAM" id="MobiDB-lite"/>
    </source>
</evidence>
<protein>
    <submittedName>
        <fullName evidence="3">Flagellar hook-length control protein FliK</fullName>
    </submittedName>
</protein>
<dbReference type="EMBL" id="LR812090">
    <property type="protein sequence ID" value="CAB9492935.1"/>
    <property type="molecule type" value="Genomic_DNA"/>
</dbReference>
<dbReference type="AlphaFoldDB" id="A0A6T9Y0C6"/>
<dbReference type="Proteomes" id="UP000509458">
    <property type="component" value="Chromosome"/>
</dbReference>
<keyword evidence="3" id="KW-0969">Cilium</keyword>
<gene>
    <name evidence="3" type="ORF">ALFOR1_20397</name>
</gene>
<name>A0A6T9Y0C6_ALTMA</name>
<sequence>MTTPLSSLLAAASNPSSGSALASLSQTGSVNAAAHGQKGSTSPVITNATLSQAAALDNAAKVIVERLPERVLAISASVNNIPSSSAVSAPQTLNIVLPAETDAKLPKQAINNAQLALVPQSTLSDQSGSQRAVLLFTRSSQQNAVLTPSDKADLFKAVAKALAANNAAVTLKGELAISTKSESFGQLQINTSKSDVLPLNGISTEKLDSGAKTALQKLLGQQVVLRLSRESNGHITLQVSQEISKAGNAPRVNAGNLATITHKNISANLQQQVIASSIRQGGVAIEHNSNNPPSLNTVIKSLGTKPDALKAVSALTLVDSKLSIRTVQQSPVVQISLPQSSSSSFAIPSLKAEQVNKLDLSQLPKVTAKGIDTVLDKGAGSITSTVAHIDKEAPTSLKGSDVHRAITALSRVLLSQTGNTNQALSQLVTIVENGKLSQDVGATKAPDVQHIDKILQQLKGLDALNAKPSQARAFNGDFIGPPKPTIEQLMAASNALKQSKTNGSEETGGIQGKDSGSKSPSVSQVSLASLAQSLSTQAKGLSNSLLSSIAQQLAAIQSKGAEASPIISDTDKLLAGVKASESFVGESVNTANDVNSGPKKLALDMNDQGLSQRLQQLISTQALVTTPVNLTSPVSSSSFVQGMVALVQLALAGRAMQRQPSLKTQIDAPDSIVSKTLSNMGVTTQPSRVSQDMNQLDGRQQLLSQLKTLLSSHQQSKVANVDSRIQGQDSFYYVLPSLSQHHSPPELLISRDQRGQKHKHAQIGQRSLWNITMKLDIGDSGQVLAKSKIDKDTINLDLYASNDEVLRRIGDTLPYLHKRLSSLGLVVENTSYQRGHIPETLNTRPHQIFETRV</sequence>
<keyword evidence="3" id="KW-0282">Flagellum</keyword>
<feature type="chain" id="PRO_5029694794" evidence="2">
    <location>
        <begin position="23"/>
        <end position="853"/>
    </location>
</feature>
<evidence type="ECO:0000313" key="4">
    <source>
        <dbReference type="Proteomes" id="UP000509458"/>
    </source>
</evidence>